<feature type="transmembrane region" description="Helical" evidence="1">
    <location>
        <begin position="77"/>
        <end position="96"/>
    </location>
</feature>
<gene>
    <name evidence="2" type="ORF">CWI80_08360</name>
</gene>
<dbReference type="STRING" id="1122124.GCA_000423165_01475"/>
<evidence type="ECO:0000256" key="1">
    <source>
        <dbReference type="SAM" id="Phobius"/>
    </source>
</evidence>
<dbReference type="EMBL" id="PIQE01000002">
    <property type="protein sequence ID" value="RUO72553.1"/>
    <property type="molecule type" value="Genomic_DNA"/>
</dbReference>
<comment type="caution">
    <text evidence="2">The sequence shown here is derived from an EMBL/GenBank/DDBJ whole genome shotgun (WGS) entry which is preliminary data.</text>
</comment>
<dbReference type="Proteomes" id="UP000287022">
    <property type="component" value="Unassembled WGS sequence"/>
</dbReference>
<name>A0A432Z3Z1_9GAMM</name>
<evidence type="ECO:0000313" key="2">
    <source>
        <dbReference type="EMBL" id="RUO72553.1"/>
    </source>
</evidence>
<keyword evidence="1" id="KW-0812">Transmembrane</keyword>
<sequence length="120" mass="13343">MFHQWSQKCRNGGVIAALLLMVIALCWGQNFGVLKGCPQHPGATSVVADVGKLLSIDAQTCDQTEHLLQVTQADMPVLLSVGMLLLFLIIESLRSATAHPVARRWRPKRRPHLLCCRFLE</sequence>
<reference evidence="3" key="1">
    <citation type="journal article" date="2018" name="Front. Microbiol.">
        <title>Genome-Based Analysis Reveals the Taxonomy and Diversity of the Family Idiomarinaceae.</title>
        <authorList>
            <person name="Liu Y."/>
            <person name="Lai Q."/>
            <person name="Shao Z."/>
        </authorList>
    </citation>
    <scope>NUCLEOTIDE SEQUENCE [LARGE SCALE GENOMIC DNA]</scope>
    <source>
        <strain evidence="3">c121</strain>
    </source>
</reference>
<keyword evidence="1" id="KW-0472">Membrane</keyword>
<organism evidence="2 3">
    <name type="scientific">Pseudidiomarina sediminum</name>
    <dbReference type="NCBI Taxonomy" id="431675"/>
    <lineage>
        <taxon>Bacteria</taxon>
        <taxon>Pseudomonadati</taxon>
        <taxon>Pseudomonadota</taxon>
        <taxon>Gammaproteobacteria</taxon>
        <taxon>Alteromonadales</taxon>
        <taxon>Idiomarinaceae</taxon>
        <taxon>Pseudidiomarina</taxon>
    </lineage>
</organism>
<proteinExistence type="predicted"/>
<accession>A0A432Z3Z1</accession>
<protein>
    <recommendedName>
        <fullName evidence="4">Copper resistance protein</fullName>
    </recommendedName>
</protein>
<evidence type="ECO:0008006" key="4">
    <source>
        <dbReference type="Google" id="ProtNLM"/>
    </source>
</evidence>
<dbReference type="RefSeq" id="WP_026860266.1">
    <property type="nucleotide sequence ID" value="NZ_PIQE01000002.1"/>
</dbReference>
<keyword evidence="3" id="KW-1185">Reference proteome</keyword>
<dbReference type="AlphaFoldDB" id="A0A432Z3Z1"/>
<evidence type="ECO:0000313" key="3">
    <source>
        <dbReference type="Proteomes" id="UP000287022"/>
    </source>
</evidence>
<keyword evidence="1" id="KW-1133">Transmembrane helix</keyword>